<keyword evidence="3" id="KW-1185">Reference proteome</keyword>
<comment type="caution">
    <text evidence="2">The sequence shown here is derived from an EMBL/GenBank/DDBJ whole genome shotgun (WGS) entry which is preliminary data.</text>
</comment>
<dbReference type="InterPro" id="IPR017938">
    <property type="entry name" value="Riboflavin_synthase-like_b-brl"/>
</dbReference>
<dbReference type="Gene3D" id="2.40.30.10">
    <property type="entry name" value="Translation factors"/>
    <property type="match status" value="1"/>
</dbReference>
<dbReference type="EMBL" id="JAGGMS010000001">
    <property type="protein sequence ID" value="MBP2184630.1"/>
    <property type="molecule type" value="Genomic_DNA"/>
</dbReference>
<protein>
    <submittedName>
        <fullName evidence="2">NADPH-dependent ferric siderophore reductase</fullName>
    </submittedName>
</protein>
<evidence type="ECO:0000313" key="3">
    <source>
        <dbReference type="Proteomes" id="UP000741013"/>
    </source>
</evidence>
<dbReference type="RefSeq" id="WP_209667621.1">
    <property type="nucleotide sequence ID" value="NZ_JAGGMS010000001.1"/>
</dbReference>
<dbReference type="PANTHER" id="PTHR30157:SF0">
    <property type="entry name" value="NADPH-DEPENDENT FERRIC-CHELATE REDUCTASE"/>
    <property type="match status" value="1"/>
</dbReference>
<dbReference type="InterPro" id="IPR007037">
    <property type="entry name" value="SIP_rossman_dom"/>
</dbReference>
<feature type="domain" description="FAD-binding FR-type" evidence="1">
    <location>
        <begin position="25"/>
        <end position="151"/>
    </location>
</feature>
<organism evidence="2 3">
    <name type="scientific">Amycolatopsis magusensis</name>
    <dbReference type="NCBI Taxonomy" id="882444"/>
    <lineage>
        <taxon>Bacteria</taxon>
        <taxon>Bacillati</taxon>
        <taxon>Actinomycetota</taxon>
        <taxon>Actinomycetes</taxon>
        <taxon>Pseudonocardiales</taxon>
        <taxon>Pseudonocardiaceae</taxon>
        <taxon>Amycolatopsis</taxon>
    </lineage>
</organism>
<dbReference type="SUPFAM" id="SSF63380">
    <property type="entry name" value="Riboflavin synthase domain-like"/>
    <property type="match status" value="1"/>
</dbReference>
<dbReference type="InterPro" id="IPR039374">
    <property type="entry name" value="SIP_fam"/>
</dbReference>
<dbReference type="Pfam" id="PF08021">
    <property type="entry name" value="FAD_binding_9"/>
    <property type="match status" value="1"/>
</dbReference>
<dbReference type="Pfam" id="PF04954">
    <property type="entry name" value="SIP"/>
    <property type="match status" value="1"/>
</dbReference>
<name>A0ABS4PYX1_9PSEU</name>
<reference evidence="2 3" key="1">
    <citation type="submission" date="2021-03" db="EMBL/GenBank/DDBJ databases">
        <title>Sequencing the genomes of 1000 actinobacteria strains.</title>
        <authorList>
            <person name="Klenk H.-P."/>
        </authorList>
    </citation>
    <scope>NUCLEOTIDE SEQUENCE [LARGE SCALE GENOMIC DNA]</scope>
    <source>
        <strain evidence="2 3">DSM 45510</strain>
    </source>
</reference>
<dbReference type="PANTHER" id="PTHR30157">
    <property type="entry name" value="FERRIC REDUCTASE, NADPH-DEPENDENT"/>
    <property type="match status" value="1"/>
</dbReference>
<dbReference type="Gene3D" id="3.40.50.80">
    <property type="entry name" value="Nucleotide-binding domain of ferredoxin-NADP reductase (FNR) module"/>
    <property type="match status" value="1"/>
</dbReference>
<sequence>MSRAEQRRRYRERIAEVRAGTTAEKVPYPIRIREAEVLRTSKVGAGLIRVTLGGPGTAGFEAHSPDEHVKLIFPEADGTLRLPEPDGDMLRWPRPSPTSREYTVRRYDPVTGELDLDVALHDGGLGADWARSVRPGEVAHVAGPPGGLIVPHNYDRYLLAGDLTALPAIARWLEELPRTAAGWAFIEVADEREQIELHPPEDVEVHWLHRGGAPAGTSDVLEKAVRAVRVPEGERLYVWLAGEAGVLKPLRRWVRDELRLDRGDHDITGYWKRGVADFDDEHDHQHEHQHEHH</sequence>
<proteinExistence type="predicted"/>
<dbReference type="CDD" id="cd06193">
    <property type="entry name" value="siderophore_interacting"/>
    <property type="match status" value="1"/>
</dbReference>
<evidence type="ECO:0000259" key="1">
    <source>
        <dbReference type="PROSITE" id="PS51384"/>
    </source>
</evidence>
<dbReference type="PROSITE" id="PS51384">
    <property type="entry name" value="FAD_FR"/>
    <property type="match status" value="1"/>
</dbReference>
<evidence type="ECO:0000313" key="2">
    <source>
        <dbReference type="EMBL" id="MBP2184630.1"/>
    </source>
</evidence>
<accession>A0ABS4PYX1</accession>
<gene>
    <name evidence="2" type="ORF">JOM49_006156</name>
</gene>
<dbReference type="Proteomes" id="UP000741013">
    <property type="component" value="Unassembled WGS sequence"/>
</dbReference>
<dbReference type="InterPro" id="IPR039261">
    <property type="entry name" value="FNR_nucleotide-bd"/>
</dbReference>
<dbReference type="InterPro" id="IPR017927">
    <property type="entry name" value="FAD-bd_FR_type"/>
</dbReference>
<dbReference type="InterPro" id="IPR013113">
    <property type="entry name" value="SIP_FAD-bd"/>
</dbReference>